<dbReference type="STRING" id="771870.F7VZA1"/>
<dbReference type="OrthoDB" id="4588361at2759"/>
<dbReference type="PANTHER" id="PTHR24148:SF81">
    <property type="entry name" value="HETEROKARYON INCOMPATIBILITY DOMAIN-CONTAINING PROTEIN"/>
    <property type="match status" value="1"/>
</dbReference>
<name>F7VZA1_SORMK</name>
<keyword evidence="1" id="KW-0175">Coiled coil</keyword>
<feature type="coiled-coil region" evidence="1">
    <location>
        <begin position="326"/>
        <end position="356"/>
    </location>
</feature>
<evidence type="ECO:0000313" key="3">
    <source>
        <dbReference type="Proteomes" id="UP000001881"/>
    </source>
</evidence>
<dbReference type="eggNOG" id="ENOG502SPDV">
    <property type="taxonomic scope" value="Eukaryota"/>
</dbReference>
<gene>
    <name evidence="2" type="ORF">SMAC_04080</name>
</gene>
<comment type="caution">
    <text evidence="2">The sequence shown here is derived from an EMBL/GenBank/DDBJ whole genome shotgun (WGS) entry which is preliminary data.</text>
</comment>
<dbReference type="InterPro" id="IPR052895">
    <property type="entry name" value="HetReg/Transcr_Mod"/>
</dbReference>
<dbReference type="InParanoid" id="F7VZA1"/>
<dbReference type="Proteomes" id="UP000001881">
    <property type="component" value="Unassembled WGS sequence"/>
</dbReference>
<organism evidence="2 3">
    <name type="scientific">Sordaria macrospora (strain ATCC MYA-333 / DSM 997 / K(L3346) / K-hell)</name>
    <dbReference type="NCBI Taxonomy" id="771870"/>
    <lineage>
        <taxon>Eukaryota</taxon>
        <taxon>Fungi</taxon>
        <taxon>Dikarya</taxon>
        <taxon>Ascomycota</taxon>
        <taxon>Pezizomycotina</taxon>
        <taxon>Sordariomycetes</taxon>
        <taxon>Sordariomycetidae</taxon>
        <taxon>Sordariales</taxon>
        <taxon>Sordariaceae</taxon>
        <taxon>Sordaria</taxon>
    </lineage>
</organism>
<dbReference type="PANTHER" id="PTHR24148">
    <property type="entry name" value="ANKYRIN REPEAT DOMAIN-CONTAINING PROTEIN 39 HOMOLOG-RELATED"/>
    <property type="match status" value="1"/>
</dbReference>
<dbReference type="HOGENOM" id="CLU_545325_0_0_1"/>
<evidence type="ECO:0000313" key="2">
    <source>
        <dbReference type="EMBL" id="CCC10849.1"/>
    </source>
</evidence>
<sequence length="500" mass="57432">MIQSEIAAARKAWVTDGSSWQPWPIVDAHAEGQASRTFLPWTKDFEKRKYRLSGHLVKLVMDSWSSQASDPRDKIFTLLGVITGAAADGLIADYSLSVEQVYTGLVAFALTKQGEVNILRYASGYAKSRNLPSWVPDWRLLSRDWGIMLRMEHIELGVRRTSSSPPGAKEYLRWASQERPFYIRRLMLCDSFDLITLQVSDHEADIADDIAQISQWTVLHGSTDSLGGLRTENTQAMYLKLAETCSAAHMQYSAWQITFLKNLRDRINLVWDDVLHRFKKEPFALTDASAPYHWRTPILLPDLIKAFGGQSDFWSMIIGQLITASMSSDEETKEKIRQERRRLQALRKNMSLLSVTCKATETETALNARISEELDLLARDRLLYIQQLHTRRQREGDRYCPRWYDFAGISFYWYNMRHIHGDKAADYIEQALAYMDIAHTENSITAASVLRANIDAATEYRRATRIASMEVKLTAKSLELPMLETDPEEKMDDWQNIFII</sequence>
<proteinExistence type="predicted"/>
<keyword evidence="3" id="KW-1185">Reference proteome</keyword>
<protein>
    <submittedName>
        <fullName evidence="2">WGS project CABT00000000 data, contig 2.15</fullName>
    </submittedName>
</protein>
<dbReference type="VEuPathDB" id="FungiDB:SMAC_04080"/>
<accession>F7VZA1</accession>
<dbReference type="AlphaFoldDB" id="F7VZA1"/>
<evidence type="ECO:0000256" key="1">
    <source>
        <dbReference type="SAM" id="Coils"/>
    </source>
</evidence>
<reference evidence="2 3" key="1">
    <citation type="journal article" date="2010" name="PLoS Genet.">
        <title>De novo assembly of a 40 Mb eukaryotic genome from short sequence reads: Sordaria macrospora, a model organism for fungal morphogenesis.</title>
        <authorList>
            <person name="Nowrousian M."/>
            <person name="Stajich J."/>
            <person name="Chu M."/>
            <person name="Engh I."/>
            <person name="Espagne E."/>
            <person name="Halliday K."/>
            <person name="Kamerewerd J."/>
            <person name="Kempken F."/>
            <person name="Knab B."/>
            <person name="Kuo H.C."/>
            <person name="Osiewacz H.D."/>
            <person name="Poeggeler S."/>
            <person name="Read N."/>
            <person name="Seiler S."/>
            <person name="Smith K."/>
            <person name="Zickler D."/>
            <person name="Kueck U."/>
            <person name="Freitag M."/>
        </authorList>
    </citation>
    <scope>NUCLEOTIDE SEQUENCE [LARGE SCALE GENOMIC DNA]</scope>
    <source>
        <strain evidence="3">ATCC MYA-333 / DSM 997 / K(L3346) / K-hell</strain>
        <tissue evidence="2">Mycelium</tissue>
    </source>
</reference>
<dbReference type="EMBL" id="CABT02000015">
    <property type="protein sequence ID" value="CCC10849.1"/>
    <property type="molecule type" value="Genomic_DNA"/>
</dbReference>